<proteinExistence type="predicted"/>
<feature type="compositionally biased region" description="Basic and acidic residues" evidence="1">
    <location>
        <begin position="331"/>
        <end position="354"/>
    </location>
</feature>
<dbReference type="EMBL" id="LCWV01000026">
    <property type="protein sequence ID" value="PWI66217.1"/>
    <property type="molecule type" value="Genomic_DNA"/>
</dbReference>
<feature type="compositionally biased region" description="Polar residues" evidence="1">
    <location>
        <begin position="1059"/>
        <end position="1074"/>
    </location>
</feature>
<feature type="compositionally biased region" description="Basic residues" evidence="1">
    <location>
        <begin position="84"/>
        <end position="101"/>
    </location>
</feature>
<sequence length="1226" mass="133799">MDDDRKKNREGGSRWPVGKSQTWHFVAAEEQPLSSNVAAGSTDGAVVGERSVTAKVTEVERTRLVLESKQAGHLLSRNLLGAQGKRRGREYQSRRRNRRKENKILGTGKENAAERIPIRAGSNGRPAGRCDDDGVDRGQTVDKVAGNMAPKRKGGAADTTIRGGEHNSTRESPTGAAARGADASVSRQAQVQMQTPTRDSEGLQRPKEGKASSFVEVRLLRRWAGNGGGGGDDEEEEECEQQQREEEETEQQDKAQGERRECLGPGQRDAAQMKGRRGQVSWCQKVTKRGTTARSPLLTWARRQRPDEPTKTGGRGCGRRDQAARSRRQSRSQDGRAKDETGQDETRERAKPEPKNAIPPPLVTLLGAAHLPQMVLESMTTSPGQQRVGYETVRVRARNRAMLVHDHQAGDQVWAGRGQAARALDRRPGRIVHVRITSTSACFCAYSVAGCFARRGCFESSLSSQILTRGGGGAPPRHAPQPGKRDRPCPSIWVGGGQWCQHGSTPGSTCSVIKMPREGIRVELPCSSYEESRTARQGEQPSVDGMTENATAQRPDERGRAEITTLTQATGENDKLPYLALTRDETERRGASRHSKAAARQVTDRQAQKAHFPCRAMKSGQMPPVIRPPRGSPDDDTSRLPDFGREVPIYVTALARSFQYTIADADAWRGANTIHVCLPSPHRHLFCFEGLVSVAQGMDLLASRRAKAPAPVVQYSTAPDMRGSYEAQNPTYLPSRVHDVRAASRKYGPAEPGLMQSEASSPSLADAAGWTVSCRVVSRRGARHLPASTLPQHAAARLPSRPRPDQLFSSSPPSRAPWWSRSRLFPPVAVELQPHRDPPPVPARPRRYSTCRLVQLRRKSAPSMGWASARRRQANAPHDNASPCQNARRVSTPLNNIRPPPGCFGREAWSPGTRLAIPGSLCEVRHKEHSDLMSRRVQRTIFLNTQRACSPRRSEAVNPPPRRHHESHARLLSPPAIAGLVVAAAQHTRRRRHDDLSARRTTPHLMVPGPWLADGGFLAPSAITRSVILPARYSPKHGPTTTTTTMTSQFEGDPGVLANTPSQNEPKNQQSQLLGGTPGRERLESCTCVCEPKLAMGMAAPAPLPTLPASVCVLEMPICARAAPELEAPLRSPRRAKLHLGPRRNAVLAPCHPCHPQAPAGACPAARWDPGPSELQWATDPELCPAWPAGSSLAVPGAPSIFARSTRDSSDLDKLRAIDASFFAYK</sequence>
<evidence type="ECO:0000313" key="2">
    <source>
        <dbReference type="EMBL" id="PWI66217.1"/>
    </source>
</evidence>
<feature type="compositionally biased region" description="Polar residues" evidence="1">
    <location>
        <begin position="185"/>
        <end position="197"/>
    </location>
</feature>
<gene>
    <name evidence="2" type="ORF">PCL_05182</name>
</gene>
<protein>
    <submittedName>
        <fullName evidence="2">Uncharacterized protein</fullName>
    </submittedName>
</protein>
<feature type="region of interest" description="Disordered" evidence="1">
    <location>
        <begin position="788"/>
        <end position="816"/>
    </location>
</feature>
<feature type="region of interest" description="Disordered" evidence="1">
    <location>
        <begin position="947"/>
        <end position="968"/>
    </location>
</feature>
<comment type="caution">
    <text evidence="2">The sequence shown here is derived from an EMBL/GenBank/DDBJ whole genome shotgun (WGS) entry which is preliminary data.</text>
</comment>
<feature type="region of interest" description="Disordered" evidence="1">
    <location>
        <begin position="525"/>
        <end position="557"/>
    </location>
</feature>
<feature type="compositionally biased region" description="Basic and acidic residues" evidence="1">
    <location>
        <begin position="251"/>
        <end position="262"/>
    </location>
</feature>
<feature type="region of interest" description="Disordered" evidence="1">
    <location>
        <begin position="862"/>
        <end position="895"/>
    </location>
</feature>
<feature type="compositionally biased region" description="Acidic residues" evidence="1">
    <location>
        <begin position="231"/>
        <end position="250"/>
    </location>
</feature>
<feature type="compositionally biased region" description="Polar residues" evidence="1">
    <location>
        <begin position="281"/>
        <end position="294"/>
    </location>
</feature>
<feature type="region of interest" description="Disordered" evidence="1">
    <location>
        <begin position="80"/>
        <end position="361"/>
    </location>
</feature>
<feature type="compositionally biased region" description="Polar residues" evidence="1">
    <location>
        <begin position="882"/>
        <end position="895"/>
    </location>
</feature>
<feature type="compositionally biased region" description="Basic and acidic residues" evidence="1">
    <location>
        <begin position="1"/>
        <end position="12"/>
    </location>
</feature>
<reference evidence="2 3" key="1">
    <citation type="journal article" date="2016" name="Front. Microbiol.">
        <title>Genome and transcriptome sequences reveal the specific parasitism of the nematophagous Purpureocillium lilacinum 36-1.</title>
        <authorList>
            <person name="Xie J."/>
            <person name="Li S."/>
            <person name="Mo C."/>
            <person name="Xiao X."/>
            <person name="Peng D."/>
            <person name="Wang G."/>
            <person name="Xiao Y."/>
        </authorList>
    </citation>
    <scope>NUCLEOTIDE SEQUENCE [LARGE SCALE GENOMIC DNA]</scope>
    <source>
        <strain evidence="2 3">36-1</strain>
    </source>
</reference>
<organism evidence="2 3">
    <name type="scientific">Purpureocillium lilacinum</name>
    <name type="common">Paecilomyces lilacinus</name>
    <dbReference type="NCBI Taxonomy" id="33203"/>
    <lineage>
        <taxon>Eukaryota</taxon>
        <taxon>Fungi</taxon>
        <taxon>Dikarya</taxon>
        <taxon>Ascomycota</taxon>
        <taxon>Pezizomycotina</taxon>
        <taxon>Sordariomycetes</taxon>
        <taxon>Hypocreomycetidae</taxon>
        <taxon>Hypocreales</taxon>
        <taxon>Ophiocordycipitaceae</taxon>
        <taxon>Purpureocillium</taxon>
    </lineage>
</organism>
<feature type="region of interest" description="Disordered" evidence="1">
    <location>
        <begin position="465"/>
        <end position="488"/>
    </location>
</feature>
<feature type="compositionally biased region" description="Basic and acidic residues" evidence="1">
    <location>
        <begin position="632"/>
        <end position="641"/>
    </location>
</feature>
<feature type="region of interest" description="Disordered" evidence="1">
    <location>
        <begin position="1034"/>
        <end position="1078"/>
    </location>
</feature>
<feature type="region of interest" description="Disordered" evidence="1">
    <location>
        <begin position="583"/>
        <end position="641"/>
    </location>
</feature>
<evidence type="ECO:0000256" key="1">
    <source>
        <dbReference type="SAM" id="MobiDB-lite"/>
    </source>
</evidence>
<accession>A0A2U3DVC7</accession>
<feature type="compositionally biased region" description="Basic and acidic residues" evidence="1">
    <location>
        <begin position="128"/>
        <end position="140"/>
    </location>
</feature>
<feature type="region of interest" description="Disordered" evidence="1">
    <location>
        <begin position="1"/>
        <end position="20"/>
    </location>
</feature>
<dbReference type="Proteomes" id="UP000245956">
    <property type="component" value="Unassembled WGS sequence"/>
</dbReference>
<feature type="compositionally biased region" description="Basic and acidic residues" evidence="1">
    <location>
        <begin position="198"/>
        <end position="210"/>
    </location>
</feature>
<name>A0A2U3DVC7_PURLI</name>
<evidence type="ECO:0000313" key="3">
    <source>
        <dbReference type="Proteomes" id="UP000245956"/>
    </source>
</evidence>
<dbReference type="AlphaFoldDB" id="A0A2U3DVC7"/>